<organism evidence="1 2">
    <name type="scientific">Gossypium lobatum</name>
    <dbReference type="NCBI Taxonomy" id="34289"/>
    <lineage>
        <taxon>Eukaryota</taxon>
        <taxon>Viridiplantae</taxon>
        <taxon>Streptophyta</taxon>
        <taxon>Embryophyta</taxon>
        <taxon>Tracheophyta</taxon>
        <taxon>Spermatophyta</taxon>
        <taxon>Magnoliopsida</taxon>
        <taxon>eudicotyledons</taxon>
        <taxon>Gunneridae</taxon>
        <taxon>Pentapetalae</taxon>
        <taxon>rosids</taxon>
        <taxon>malvids</taxon>
        <taxon>Malvales</taxon>
        <taxon>Malvaceae</taxon>
        <taxon>Malvoideae</taxon>
        <taxon>Gossypium</taxon>
    </lineage>
</organism>
<evidence type="ECO:0000313" key="1">
    <source>
        <dbReference type="EMBL" id="MBA0571108.1"/>
    </source>
</evidence>
<proteinExistence type="predicted"/>
<keyword evidence="2" id="KW-1185">Reference proteome</keyword>
<comment type="caution">
    <text evidence="1">The sequence shown here is derived from an EMBL/GenBank/DDBJ whole genome shotgun (WGS) entry which is preliminary data.</text>
</comment>
<dbReference type="Proteomes" id="UP000593572">
    <property type="component" value="Unassembled WGS sequence"/>
</dbReference>
<dbReference type="AlphaFoldDB" id="A0A7J8N272"/>
<protein>
    <submittedName>
        <fullName evidence="1">Uncharacterized protein</fullName>
    </submittedName>
</protein>
<name>A0A7J8N272_9ROSI</name>
<sequence>MKNFRFTIPLHEARLLLISASSQFLAYHVDPSILAWLDESMRHYPWKVDVNAQHIGSDSSAKANCSFKIHQSFNQAATWFCRCVSEINMHQTQQIKTHTEVLGIACTRLTMNVAAIREHISKTNKNRVFDIVRAYKSKEKKIKRKKEQ</sequence>
<evidence type="ECO:0000313" key="2">
    <source>
        <dbReference type="Proteomes" id="UP000593572"/>
    </source>
</evidence>
<gene>
    <name evidence="1" type="ORF">Golob_004699</name>
</gene>
<accession>A0A7J8N272</accession>
<reference evidence="1 2" key="1">
    <citation type="journal article" date="2019" name="Genome Biol. Evol.">
        <title>Insights into the evolution of the New World diploid cottons (Gossypium, subgenus Houzingenia) based on genome sequencing.</title>
        <authorList>
            <person name="Grover C.E."/>
            <person name="Arick M.A. 2nd"/>
            <person name="Thrash A."/>
            <person name="Conover J.L."/>
            <person name="Sanders W.S."/>
            <person name="Peterson D.G."/>
            <person name="Frelichowski J.E."/>
            <person name="Scheffler J.A."/>
            <person name="Scheffler B.E."/>
            <person name="Wendel J.F."/>
        </authorList>
    </citation>
    <scope>NUCLEOTIDE SEQUENCE [LARGE SCALE GENOMIC DNA]</scope>
    <source>
        <strain evidence="1">157</strain>
        <tissue evidence="1">Leaf</tissue>
    </source>
</reference>
<dbReference type="EMBL" id="JABEZX010000011">
    <property type="protein sequence ID" value="MBA0571108.1"/>
    <property type="molecule type" value="Genomic_DNA"/>
</dbReference>